<dbReference type="EMBL" id="CAJVPY010053533">
    <property type="protein sequence ID" value="CAG8816156.1"/>
    <property type="molecule type" value="Genomic_DNA"/>
</dbReference>
<name>A0A9N9KAF4_9GLOM</name>
<comment type="caution">
    <text evidence="1">The sequence shown here is derived from an EMBL/GenBank/DDBJ whole genome shotgun (WGS) entry which is preliminary data.</text>
</comment>
<gene>
    <name evidence="1" type="ORF">DERYTH_LOCUS26236</name>
</gene>
<dbReference type="AlphaFoldDB" id="A0A9N9KAF4"/>
<proteinExistence type="predicted"/>
<reference evidence="1" key="1">
    <citation type="submission" date="2021-06" db="EMBL/GenBank/DDBJ databases">
        <authorList>
            <person name="Kallberg Y."/>
            <person name="Tangrot J."/>
            <person name="Rosling A."/>
        </authorList>
    </citation>
    <scope>NUCLEOTIDE SEQUENCE</scope>
    <source>
        <strain evidence="1">MA453B</strain>
    </source>
</reference>
<keyword evidence="2" id="KW-1185">Reference proteome</keyword>
<feature type="non-terminal residue" evidence="1">
    <location>
        <position position="1"/>
    </location>
</feature>
<evidence type="ECO:0000313" key="2">
    <source>
        <dbReference type="Proteomes" id="UP000789405"/>
    </source>
</evidence>
<accession>A0A9N9KAF4</accession>
<sequence>RVCYNDVEQISAISRMYNVPDIIISNIRFTRKAIRLAKELGVILAMPNTLLGKLRFYISKMIDKIDTESNGWG</sequence>
<dbReference type="Proteomes" id="UP000789405">
    <property type="component" value="Unassembled WGS sequence"/>
</dbReference>
<evidence type="ECO:0000313" key="1">
    <source>
        <dbReference type="EMBL" id="CAG8816156.1"/>
    </source>
</evidence>
<organism evidence="1 2">
    <name type="scientific">Dentiscutata erythropus</name>
    <dbReference type="NCBI Taxonomy" id="1348616"/>
    <lineage>
        <taxon>Eukaryota</taxon>
        <taxon>Fungi</taxon>
        <taxon>Fungi incertae sedis</taxon>
        <taxon>Mucoromycota</taxon>
        <taxon>Glomeromycotina</taxon>
        <taxon>Glomeromycetes</taxon>
        <taxon>Diversisporales</taxon>
        <taxon>Gigasporaceae</taxon>
        <taxon>Dentiscutata</taxon>
    </lineage>
</organism>
<dbReference type="OrthoDB" id="2443154at2759"/>
<protein>
    <submittedName>
        <fullName evidence="1">7363_t:CDS:1</fullName>
    </submittedName>
</protein>